<dbReference type="Gramene" id="QL02p030017:mrna">
    <property type="protein sequence ID" value="QL02p030017:mrna:CDS:2"/>
    <property type="gene ID" value="QL02p030017"/>
</dbReference>
<dbReference type="InParanoid" id="A0A7N2KUS3"/>
<keyword evidence="2" id="KW-1185">Reference proteome</keyword>
<dbReference type="AlphaFoldDB" id="A0A7N2KUS3"/>
<dbReference type="Proteomes" id="UP000594261">
    <property type="component" value="Chromosome 2"/>
</dbReference>
<reference evidence="2" key="1">
    <citation type="journal article" date="2016" name="G3 (Bethesda)">
        <title>First Draft Assembly and Annotation of the Genome of a California Endemic Oak Quercus lobata Nee (Fagaceae).</title>
        <authorList>
            <person name="Sork V.L."/>
            <person name="Fitz-Gibbon S.T."/>
            <person name="Puiu D."/>
            <person name="Crepeau M."/>
            <person name="Gugger P.F."/>
            <person name="Sherman R."/>
            <person name="Stevens K."/>
            <person name="Langley C.H."/>
            <person name="Pellegrini M."/>
            <person name="Salzberg S.L."/>
        </authorList>
    </citation>
    <scope>NUCLEOTIDE SEQUENCE [LARGE SCALE GENOMIC DNA]</scope>
    <source>
        <strain evidence="2">cv. SW786</strain>
    </source>
</reference>
<name>A0A7N2KUS3_QUELO</name>
<sequence length="69" mass="8163">MFEEHIRDVAKMCAAERYRDPQQVAWAVAEHAYYISLYRKACTPFMQTTLNSERKFSSSKVDDKPCLHY</sequence>
<accession>A0A7N2KUS3</accession>
<proteinExistence type="predicted"/>
<protein>
    <submittedName>
        <fullName evidence="1">Uncharacterized protein</fullName>
    </submittedName>
</protein>
<dbReference type="EnsemblPlants" id="QL02p030017:mrna">
    <property type="protein sequence ID" value="QL02p030017:mrna:CDS:2"/>
    <property type="gene ID" value="QL02p030017"/>
</dbReference>
<organism evidence="1 2">
    <name type="scientific">Quercus lobata</name>
    <name type="common">Valley oak</name>
    <dbReference type="NCBI Taxonomy" id="97700"/>
    <lineage>
        <taxon>Eukaryota</taxon>
        <taxon>Viridiplantae</taxon>
        <taxon>Streptophyta</taxon>
        <taxon>Embryophyta</taxon>
        <taxon>Tracheophyta</taxon>
        <taxon>Spermatophyta</taxon>
        <taxon>Magnoliopsida</taxon>
        <taxon>eudicotyledons</taxon>
        <taxon>Gunneridae</taxon>
        <taxon>Pentapetalae</taxon>
        <taxon>rosids</taxon>
        <taxon>fabids</taxon>
        <taxon>Fagales</taxon>
        <taxon>Fagaceae</taxon>
        <taxon>Quercus</taxon>
    </lineage>
</organism>
<evidence type="ECO:0000313" key="2">
    <source>
        <dbReference type="Proteomes" id="UP000594261"/>
    </source>
</evidence>
<reference evidence="1" key="2">
    <citation type="submission" date="2021-01" db="UniProtKB">
        <authorList>
            <consortium name="EnsemblPlants"/>
        </authorList>
    </citation>
    <scope>IDENTIFICATION</scope>
</reference>
<evidence type="ECO:0000313" key="1">
    <source>
        <dbReference type="EnsemblPlants" id="QL02p030017:mrna:CDS:2"/>
    </source>
</evidence>